<dbReference type="Gene3D" id="1.10.1040.10">
    <property type="entry name" value="N-(1-d-carboxylethyl)-l-norvaline Dehydrogenase, domain 2"/>
    <property type="match status" value="1"/>
</dbReference>
<evidence type="ECO:0000256" key="2">
    <source>
        <dbReference type="ARBA" id="ARBA00023002"/>
    </source>
</evidence>
<dbReference type="EMBL" id="FTOC01000002">
    <property type="protein sequence ID" value="SIS39626.1"/>
    <property type="molecule type" value="Genomic_DNA"/>
</dbReference>
<dbReference type="InterPro" id="IPR036291">
    <property type="entry name" value="NAD(P)-bd_dom_sf"/>
</dbReference>
<evidence type="ECO:0000313" key="8">
    <source>
        <dbReference type="Proteomes" id="UP000187608"/>
    </source>
</evidence>
<gene>
    <name evidence="7" type="ORF">SAMN05421687_10220</name>
</gene>
<evidence type="ECO:0000313" key="7">
    <source>
        <dbReference type="EMBL" id="SIS39626.1"/>
    </source>
</evidence>
<evidence type="ECO:0000256" key="1">
    <source>
        <dbReference type="ARBA" id="ARBA00009080"/>
    </source>
</evidence>
<dbReference type="SUPFAM" id="SSF51735">
    <property type="entry name" value="NAD(P)-binding Rossmann-fold domains"/>
    <property type="match status" value="1"/>
</dbReference>
<dbReference type="OrthoDB" id="9786703at2"/>
<protein>
    <submittedName>
        <fullName evidence="7">3-hydroxyisobutyrate dehydrogenase</fullName>
    </submittedName>
</protein>
<dbReference type="AlphaFoldDB" id="A0A1N7IRK1"/>
<dbReference type="InterPro" id="IPR029154">
    <property type="entry name" value="HIBADH-like_NADP-bd"/>
</dbReference>
<dbReference type="PANTHER" id="PTHR43060:SF15">
    <property type="entry name" value="3-HYDROXYISOBUTYRATE DEHYDROGENASE-LIKE 1, MITOCHONDRIAL-RELATED"/>
    <property type="match status" value="1"/>
</dbReference>
<dbReference type="PIRSF" id="PIRSF000103">
    <property type="entry name" value="HIBADH"/>
    <property type="match status" value="1"/>
</dbReference>
<reference evidence="8" key="1">
    <citation type="submission" date="2017-01" db="EMBL/GenBank/DDBJ databases">
        <authorList>
            <person name="Varghese N."/>
            <person name="Submissions S."/>
        </authorList>
    </citation>
    <scope>NUCLEOTIDE SEQUENCE [LARGE SCALE GENOMIC DNA]</scope>
    <source>
        <strain evidence="8">DSM 23127</strain>
    </source>
</reference>
<sequence>MKKIGFVGTGVMGQHMIRNLMKQGYEVSVFTRTKEKAEPLLDEGAIWKGSVAEVARVSEAVITIVGFPSDVEEVYFGAEGIIENASKGTFFIDMTTSSPELAAEIASKAKSNGQVAWDAPVSGSDVFAEAGKLAIMVGGEEASFHHVRPILEAMGENVVLQGPAGAGQHTKMSNQIAIASTMMGVVEAITYAEKAGLDPAIVMESIEHGAAGSFSLSKLGKKMIAEDFAPGFYVKHFIKDMDIAIASADRLELFTPGLRLAKELFEGLKENGGENDGTQALYKYYKWKTEGLV</sequence>
<dbReference type="SUPFAM" id="SSF48179">
    <property type="entry name" value="6-phosphogluconate dehydrogenase C-terminal domain-like"/>
    <property type="match status" value="1"/>
</dbReference>
<evidence type="ECO:0000259" key="6">
    <source>
        <dbReference type="Pfam" id="PF14833"/>
    </source>
</evidence>
<keyword evidence="8" id="KW-1185">Reference proteome</keyword>
<evidence type="ECO:0000259" key="5">
    <source>
        <dbReference type="Pfam" id="PF03446"/>
    </source>
</evidence>
<name>A0A1N7IRK1_9BACI</name>
<dbReference type="GO" id="GO:0016491">
    <property type="term" value="F:oxidoreductase activity"/>
    <property type="evidence" value="ECO:0007669"/>
    <property type="project" value="UniProtKB-KW"/>
</dbReference>
<keyword evidence="2" id="KW-0560">Oxidoreductase</keyword>
<evidence type="ECO:0000256" key="4">
    <source>
        <dbReference type="PIRSR" id="PIRSR000103-1"/>
    </source>
</evidence>
<dbReference type="InterPro" id="IPR015815">
    <property type="entry name" value="HIBADH-related"/>
</dbReference>
<comment type="similarity">
    <text evidence="1">Belongs to the HIBADH-related family.</text>
</comment>
<organism evidence="7 8">
    <name type="scientific">Salimicrobium flavidum</name>
    <dbReference type="NCBI Taxonomy" id="570947"/>
    <lineage>
        <taxon>Bacteria</taxon>
        <taxon>Bacillati</taxon>
        <taxon>Bacillota</taxon>
        <taxon>Bacilli</taxon>
        <taxon>Bacillales</taxon>
        <taxon>Bacillaceae</taxon>
        <taxon>Salimicrobium</taxon>
    </lineage>
</organism>
<dbReference type="InterPro" id="IPR006115">
    <property type="entry name" value="6PGDH_NADP-bd"/>
</dbReference>
<dbReference type="Pfam" id="PF14833">
    <property type="entry name" value="NAD_binding_11"/>
    <property type="match status" value="1"/>
</dbReference>
<feature type="domain" description="6-phosphogluconate dehydrogenase NADP-binding" evidence="5">
    <location>
        <begin position="3"/>
        <end position="160"/>
    </location>
</feature>
<accession>A0A1N7IRK1</accession>
<dbReference type="RefSeq" id="WP_076556941.1">
    <property type="nucleotide sequence ID" value="NZ_FTOC01000002.1"/>
</dbReference>
<keyword evidence="3" id="KW-0520">NAD</keyword>
<dbReference type="InterPro" id="IPR008927">
    <property type="entry name" value="6-PGluconate_DH-like_C_sf"/>
</dbReference>
<dbReference type="Gene3D" id="3.40.50.720">
    <property type="entry name" value="NAD(P)-binding Rossmann-like Domain"/>
    <property type="match status" value="1"/>
</dbReference>
<dbReference type="GO" id="GO:0050661">
    <property type="term" value="F:NADP binding"/>
    <property type="evidence" value="ECO:0007669"/>
    <property type="project" value="InterPro"/>
</dbReference>
<dbReference type="PANTHER" id="PTHR43060">
    <property type="entry name" value="3-HYDROXYISOBUTYRATE DEHYDROGENASE-LIKE 1, MITOCHONDRIAL-RELATED"/>
    <property type="match status" value="1"/>
</dbReference>
<feature type="domain" description="3-hydroxyisobutyrate dehydrogenase-like NAD-binding" evidence="6">
    <location>
        <begin position="165"/>
        <end position="285"/>
    </location>
</feature>
<evidence type="ECO:0000256" key="3">
    <source>
        <dbReference type="ARBA" id="ARBA00023027"/>
    </source>
</evidence>
<feature type="active site" evidence="4">
    <location>
        <position position="171"/>
    </location>
</feature>
<dbReference type="GO" id="GO:0051287">
    <property type="term" value="F:NAD binding"/>
    <property type="evidence" value="ECO:0007669"/>
    <property type="project" value="InterPro"/>
</dbReference>
<dbReference type="Proteomes" id="UP000187608">
    <property type="component" value="Unassembled WGS sequence"/>
</dbReference>
<proteinExistence type="inferred from homology"/>
<dbReference type="Pfam" id="PF03446">
    <property type="entry name" value="NAD_binding_2"/>
    <property type="match status" value="1"/>
</dbReference>
<dbReference type="InterPro" id="IPR013328">
    <property type="entry name" value="6PGD_dom2"/>
</dbReference>
<dbReference type="STRING" id="570947.SAMN05421687_10220"/>